<accession>A0AAV4C3I4</accession>
<comment type="caution">
    <text evidence="2">The sequence shown here is derived from an EMBL/GenBank/DDBJ whole genome shotgun (WGS) entry which is preliminary data.</text>
</comment>
<gene>
    <name evidence="2" type="ORF">PoB_005245600</name>
</gene>
<proteinExistence type="predicted"/>
<dbReference type="Proteomes" id="UP000735302">
    <property type="component" value="Unassembled WGS sequence"/>
</dbReference>
<sequence length="99" mass="10761">MISPQQKSGICSLTQDHVHNLSGIPAAKPQATHGIAPLFPCVTEPPFYWTSPRVAAIRAREDQARPSLCGASSQISRTGDQRNGWGRLVQTRHPGFLSD</sequence>
<protein>
    <submittedName>
        <fullName evidence="2">Uncharacterized protein</fullName>
    </submittedName>
</protein>
<evidence type="ECO:0000256" key="1">
    <source>
        <dbReference type="SAM" id="MobiDB-lite"/>
    </source>
</evidence>
<evidence type="ECO:0000313" key="3">
    <source>
        <dbReference type="Proteomes" id="UP000735302"/>
    </source>
</evidence>
<name>A0AAV4C3I4_9GAST</name>
<dbReference type="EMBL" id="BLXT01005778">
    <property type="protein sequence ID" value="GFO25951.1"/>
    <property type="molecule type" value="Genomic_DNA"/>
</dbReference>
<reference evidence="2 3" key="1">
    <citation type="journal article" date="2021" name="Elife">
        <title>Chloroplast acquisition without the gene transfer in kleptoplastic sea slugs, Plakobranchus ocellatus.</title>
        <authorList>
            <person name="Maeda T."/>
            <person name="Takahashi S."/>
            <person name="Yoshida T."/>
            <person name="Shimamura S."/>
            <person name="Takaki Y."/>
            <person name="Nagai Y."/>
            <person name="Toyoda A."/>
            <person name="Suzuki Y."/>
            <person name="Arimoto A."/>
            <person name="Ishii H."/>
            <person name="Satoh N."/>
            <person name="Nishiyama T."/>
            <person name="Hasebe M."/>
            <person name="Maruyama T."/>
            <person name="Minagawa J."/>
            <person name="Obokata J."/>
            <person name="Shigenobu S."/>
        </authorList>
    </citation>
    <scope>NUCLEOTIDE SEQUENCE [LARGE SCALE GENOMIC DNA]</scope>
</reference>
<keyword evidence="3" id="KW-1185">Reference proteome</keyword>
<feature type="region of interest" description="Disordered" evidence="1">
    <location>
        <begin position="66"/>
        <end position="87"/>
    </location>
</feature>
<organism evidence="2 3">
    <name type="scientific">Plakobranchus ocellatus</name>
    <dbReference type="NCBI Taxonomy" id="259542"/>
    <lineage>
        <taxon>Eukaryota</taxon>
        <taxon>Metazoa</taxon>
        <taxon>Spiralia</taxon>
        <taxon>Lophotrochozoa</taxon>
        <taxon>Mollusca</taxon>
        <taxon>Gastropoda</taxon>
        <taxon>Heterobranchia</taxon>
        <taxon>Euthyneura</taxon>
        <taxon>Panpulmonata</taxon>
        <taxon>Sacoglossa</taxon>
        <taxon>Placobranchoidea</taxon>
        <taxon>Plakobranchidae</taxon>
        <taxon>Plakobranchus</taxon>
    </lineage>
</organism>
<evidence type="ECO:0000313" key="2">
    <source>
        <dbReference type="EMBL" id="GFO25951.1"/>
    </source>
</evidence>
<dbReference type="AlphaFoldDB" id="A0AAV4C3I4"/>